<evidence type="ECO:0000313" key="4">
    <source>
        <dbReference type="EMBL" id="WKW13420.1"/>
    </source>
</evidence>
<sequence length="310" mass="34224">MPPSAAEPPSAKDRLAEWRRSRPRTPALQRRTVRARGLDFAVRMSPPVAGEVPLVAVNGGMIYGHELLWPTFAPFAEYRQVILYDQRGRGASAAPPGARAARVEHDALDLQALREALEIPQWDIAAHSWGGGIALLGAAHDIAGVRRVVTFDAVGPTSRWLDGLHARALAFLLSRDRRTEYEALAVLDPTALHRDDPEAHAHYSRALYPAWFFDESAMLAPPPLSISATGAAVAARLRREGYDWRDTLARIQAPVLLIHGEQDCVPVEEAEALAKVITRAHVLRVPQCGHMPFFEWPAMVFEAALRFLRA</sequence>
<protein>
    <submittedName>
        <fullName evidence="4">Alpha/beta hydrolase</fullName>
    </submittedName>
</protein>
<name>A0AA49JWF8_9BACT</name>
<dbReference type="PANTHER" id="PTHR43798:SF31">
    <property type="entry name" value="AB HYDROLASE SUPERFAMILY PROTEIN YCLE"/>
    <property type="match status" value="1"/>
</dbReference>
<dbReference type="InterPro" id="IPR000073">
    <property type="entry name" value="AB_hydrolase_1"/>
</dbReference>
<evidence type="ECO:0000256" key="2">
    <source>
        <dbReference type="SAM" id="MobiDB-lite"/>
    </source>
</evidence>
<feature type="compositionally biased region" description="Basic and acidic residues" evidence="2">
    <location>
        <begin position="10"/>
        <end position="20"/>
    </location>
</feature>
<dbReference type="EMBL" id="CP130612">
    <property type="protein sequence ID" value="WKW13420.1"/>
    <property type="molecule type" value="Genomic_DNA"/>
</dbReference>
<dbReference type="EMBL" id="CP130613">
    <property type="protein sequence ID" value="WKW16327.1"/>
    <property type="molecule type" value="Genomic_DNA"/>
</dbReference>
<feature type="domain" description="AB hydrolase-1" evidence="3">
    <location>
        <begin position="68"/>
        <end position="295"/>
    </location>
</feature>
<keyword evidence="6" id="KW-1185">Reference proteome</keyword>
<dbReference type="KEGG" id="pspc:Strain318_002739"/>
<evidence type="ECO:0000313" key="6">
    <source>
        <dbReference type="Proteomes" id="UP001229955"/>
    </source>
</evidence>
<dbReference type="InterPro" id="IPR029058">
    <property type="entry name" value="AB_hydrolase_fold"/>
</dbReference>
<proteinExistence type="predicted"/>
<organism evidence="4">
    <name type="scientific">Pseudogemmatithrix spongiicola</name>
    <dbReference type="NCBI Taxonomy" id="3062599"/>
    <lineage>
        <taxon>Bacteria</taxon>
        <taxon>Pseudomonadati</taxon>
        <taxon>Gemmatimonadota</taxon>
        <taxon>Gemmatimonadia</taxon>
        <taxon>Gemmatimonadales</taxon>
        <taxon>Gemmatimonadaceae</taxon>
        <taxon>Pseudogemmatithrix</taxon>
    </lineage>
</organism>
<accession>A0AA49JWF8</accession>
<reference evidence="4" key="1">
    <citation type="submission" date="2023-07" db="EMBL/GenBank/DDBJ databases">
        <authorList>
            <person name="Haufschild T."/>
            <person name="Kallscheuer N."/>
            <person name="Hammer J."/>
            <person name="Kohn T."/>
            <person name="Kabuu M."/>
            <person name="Jogler M."/>
            <person name="Wohfarth N."/>
            <person name="Heuer A."/>
            <person name="Rohde M."/>
            <person name="van Teeseling M.C.F."/>
            <person name="Jogler C."/>
        </authorList>
    </citation>
    <scope>NUCLEOTIDE SEQUENCE</scope>
    <source>
        <strain evidence="4">Strain 138</strain>
        <strain evidence="5">Strain 318</strain>
    </source>
</reference>
<keyword evidence="1 4" id="KW-0378">Hydrolase</keyword>
<dbReference type="AlphaFoldDB" id="A0AA49JWF8"/>
<accession>A0AA49K202</accession>
<dbReference type="Pfam" id="PF00561">
    <property type="entry name" value="Abhydrolase_1"/>
    <property type="match status" value="1"/>
</dbReference>
<dbReference type="InterPro" id="IPR050266">
    <property type="entry name" value="AB_hydrolase_sf"/>
</dbReference>
<dbReference type="SUPFAM" id="SSF53474">
    <property type="entry name" value="alpha/beta-Hydrolases"/>
    <property type="match status" value="1"/>
</dbReference>
<dbReference type="GO" id="GO:0016787">
    <property type="term" value="F:hydrolase activity"/>
    <property type="evidence" value="ECO:0007669"/>
    <property type="project" value="UniProtKB-KW"/>
</dbReference>
<evidence type="ECO:0000259" key="3">
    <source>
        <dbReference type="Pfam" id="PF00561"/>
    </source>
</evidence>
<dbReference type="Gene3D" id="3.40.50.1820">
    <property type="entry name" value="alpha/beta hydrolase"/>
    <property type="match status" value="1"/>
</dbReference>
<dbReference type="RefSeq" id="WP_367886276.1">
    <property type="nucleotide sequence ID" value="NZ_CP130612.1"/>
</dbReference>
<gene>
    <name evidence="4" type="ORF">Strain138_002739</name>
    <name evidence="5" type="ORF">Strain318_002739</name>
</gene>
<dbReference type="Proteomes" id="UP001229955">
    <property type="component" value="Chromosome"/>
</dbReference>
<feature type="region of interest" description="Disordered" evidence="2">
    <location>
        <begin position="1"/>
        <end position="24"/>
    </location>
</feature>
<dbReference type="GO" id="GO:0016020">
    <property type="term" value="C:membrane"/>
    <property type="evidence" value="ECO:0007669"/>
    <property type="project" value="TreeGrafter"/>
</dbReference>
<evidence type="ECO:0000256" key="1">
    <source>
        <dbReference type="ARBA" id="ARBA00022801"/>
    </source>
</evidence>
<dbReference type="PANTHER" id="PTHR43798">
    <property type="entry name" value="MONOACYLGLYCEROL LIPASE"/>
    <property type="match status" value="1"/>
</dbReference>
<evidence type="ECO:0000313" key="5">
    <source>
        <dbReference type="EMBL" id="WKW16327.1"/>
    </source>
</evidence>